<dbReference type="PANTHER" id="PTHR21567:SF9">
    <property type="entry name" value="CLIP-ASSOCIATING PROTEIN"/>
    <property type="match status" value="1"/>
</dbReference>
<accession>A0A7D9IJR4</accession>
<feature type="region of interest" description="Disordered" evidence="1">
    <location>
        <begin position="323"/>
        <end position="398"/>
    </location>
</feature>
<dbReference type="EMBL" id="CACRXK020005889">
    <property type="protein sequence ID" value="CAB4007722.1"/>
    <property type="molecule type" value="Genomic_DNA"/>
</dbReference>
<dbReference type="AlphaFoldDB" id="A0A7D9IJR4"/>
<dbReference type="Gene3D" id="1.25.10.10">
    <property type="entry name" value="Leucine-rich Repeat Variant"/>
    <property type="match status" value="1"/>
</dbReference>
<comment type="caution">
    <text evidence="2">The sequence shown here is derived from an EMBL/GenBank/DDBJ whole genome shotgun (WGS) entry which is preliminary data.</text>
</comment>
<keyword evidence="3" id="KW-1185">Reference proteome</keyword>
<evidence type="ECO:0000313" key="3">
    <source>
        <dbReference type="Proteomes" id="UP001152795"/>
    </source>
</evidence>
<feature type="compositionally biased region" description="Polar residues" evidence="1">
    <location>
        <begin position="378"/>
        <end position="388"/>
    </location>
</feature>
<dbReference type="SMART" id="SM01349">
    <property type="entry name" value="TOG"/>
    <property type="match status" value="1"/>
</dbReference>
<gene>
    <name evidence="2" type="ORF">PACLA_8A048056</name>
</gene>
<feature type="region of interest" description="Disordered" evidence="1">
    <location>
        <begin position="46"/>
        <end position="79"/>
    </location>
</feature>
<dbReference type="GO" id="GO:0090307">
    <property type="term" value="P:mitotic spindle assembly"/>
    <property type="evidence" value="ECO:0007669"/>
    <property type="project" value="TreeGrafter"/>
</dbReference>
<dbReference type="GO" id="GO:0045180">
    <property type="term" value="C:basal cortex"/>
    <property type="evidence" value="ECO:0007669"/>
    <property type="project" value="TreeGrafter"/>
</dbReference>
<dbReference type="InterPro" id="IPR011989">
    <property type="entry name" value="ARM-like"/>
</dbReference>
<dbReference type="PANTHER" id="PTHR21567">
    <property type="entry name" value="CLASP"/>
    <property type="match status" value="1"/>
</dbReference>
<dbReference type="GO" id="GO:0008017">
    <property type="term" value="F:microtubule binding"/>
    <property type="evidence" value="ECO:0007669"/>
    <property type="project" value="TreeGrafter"/>
</dbReference>
<dbReference type="OrthoDB" id="6020512at2759"/>
<sequence>MENETFSTLSKEYYEILHDIDHLCQTFRRQDGIKVMVRGPVKVNGEVSEPVKTRTANSSLKRSNSRNEPRSEGSSTSGLAVGAVDENDFVRAYTDTPTVQIGSAKELADELTKISNALSSPSDDWEEHVAALKRVRSLVDASSLEYDFMTQLKPLEGAFNVAVKSLRSAVAREACVTLSYLSTKLGNKFGPMADGVFPTVIDLNANTATKIMASSGDTCARIVIKNTHFPRLIPHITTRMTSRSTPVRIRCADYVSLLLEYWELHYLKSHVNEIENVVRNGLSDASSDVRVLIRRAFWQFSKLFKEKADKLFNDLDSSKQKLLEGDKKSSSASGPSSALPTKTLKSSRASTRVRPPSASSTLSSASSSSLSSRPTRTDVPSSNKPTRTNSREAIWIGR</sequence>
<feature type="compositionally biased region" description="Low complexity" evidence="1">
    <location>
        <begin position="354"/>
        <end position="374"/>
    </location>
</feature>
<dbReference type="SUPFAM" id="SSF48371">
    <property type="entry name" value="ARM repeat"/>
    <property type="match status" value="1"/>
</dbReference>
<name>A0A7D9IJR4_PARCT</name>
<dbReference type="GO" id="GO:0005881">
    <property type="term" value="C:cytoplasmic microtubule"/>
    <property type="evidence" value="ECO:0007669"/>
    <property type="project" value="TreeGrafter"/>
</dbReference>
<dbReference type="InterPro" id="IPR034085">
    <property type="entry name" value="TOG"/>
</dbReference>
<proteinExistence type="predicted"/>
<dbReference type="GO" id="GO:0072686">
    <property type="term" value="C:mitotic spindle"/>
    <property type="evidence" value="ECO:0007669"/>
    <property type="project" value="TreeGrafter"/>
</dbReference>
<dbReference type="Proteomes" id="UP001152795">
    <property type="component" value="Unassembled WGS sequence"/>
</dbReference>
<protein>
    <submittedName>
        <fullName evidence="2">CLIP-associating 1-like isoform X2</fullName>
    </submittedName>
</protein>
<dbReference type="GO" id="GO:0005876">
    <property type="term" value="C:spindle microtubule"/>
    <property type="evidence" value="ECO:0007669"/>
    <property type="project" value="TreeGrafter"/>
</dbReference>
<dbReference type="GO" id="GO:0000776">
    <property type="term" value="C:kinetochore"/>
    <property type="evidence" value="ECO:0007669"/>
    <property type="project" value="TreeGrafter"/>
</dbReference>
<dbReference type="InterPro" id="IPR016024">
    <property type="entry name" value="ARM-type_fold"/>
</dbReference>
<organism evidence="2 3">
    <name type="scientific">Paramuricea clavata</name>
    <name type="common">Red gorgonian</name>
    <name type="synonym">Violescent sea-whip</name>
    <dbReference type="NCBI Taxonomy" id="317549"/>
    <lineage>
        <taxon>Eukaryota</taxon>
        <taxon>Metazoa</taxon>
        <taxon>Cnidaria</taxon>
        <taxon>Anthozoa</taxon>
        <taxon>Octocorallia</taxon>
        <taxon>Malacalcyonacea</taxon>
        <taxon>Plexauridae</taxon>
        <taxon>Paramuricea</taxon>
    </lineage>
</organism>
<dbReference type="GO" id="GO:0005815">
    <property type="term" value="C:microtubule organizing center"/>
    <property type="evidence" value="ECO:0007669"/>
    <property type="project" value="TreeGrafter"/>
</dbReference>
<reference evidence="2" key="1">
    <citation type="submission" date="2020-04" db="EMBL/GenBank/DDBJ databases">
        <authorList>
            <person name="Alioto T."/>
            <person name="Alioto T."/>
            <person name="Gomez Garrido J."/>
        </authorList>
    </citation>
    <scope>NUCLEOTIDE SEQUENCE</scope>
    <source>
        <strain evidence="2">A484AB</strain>
    </source>
</reference>
<feature type="compositionally biased region" description="Polar residues" evidence="1">
    <location>
        <begin position="339"/>
        <end position="350"/>
    </location>
</feature>
<dbReference type="GO" id="GO:0040001">
    <property type="term" value="P:establishment of mitotic spindle localization"/>
    <property type="evidence" value="ECO:0007669"/>
    <property type="project" value="TreeGrafter"/>
</dbReference>
<evidence type="ECO:0000313" key="2">
    <source>
        <dbReference type="EMBL" id="CAB4007722.1"/>
    </source>
</evidence>
<dbReference type="InterPro" id="IPR024395">
    <property type="entry name" value="CLASP_N_dom"/>
</dbReference>
<evidence type="ECO:0000256" key="1">
    <source>
        <dbReference type="SAM" id="MobiDB-lite"/>
    </source>
</evidence>
<dbReference type="Pfam" id="PF12348">
    <property type="entry name" value="CLASP_N"/>
    <property type="match status" value="1"/>
</dbReference>